<reference evidence="1 2" key="1">
    <citation type="submission" date="2021-12" db="EMBL/GenBank/DDBJ databases">
        <title>Genome sequencing of bacteria with rrn-lacking chromosome and rrn-plasmid.</title>
        <authorList>
            <person name="Anda M."/>
            <person name="Iwasaki W."/>
        </authorList>
    </citation>
    <scope>NUCLEOTIDE SEQUENCE [LARGE SCALE GENOMIC DNA]</scope>
    <source>
        <strain evidence="1 2">NBRC 15940</strain>
    </source>
</reference>
<evidence type="ECO:0000313" key="2">
    <source>
        <dbReference type="Proteomes" id="UP001310022"/>
    </source>
</evidence>
<dbReference type="EMBL" id="BQKE01000007">
    <property type="protein sequence ID" value="GJM64829.1"/>
    <property type="molecule type" value="Genomic_DNA"/>
</dbReference>
<protein>
    <submittedName>
        <fullName evidence="1">Uncharacterized protein</fullName>
    </submittedName>
</protein>
<proteinExistence type="predicted"/>
<comment type="caution">
    <text evidence="1">The sequence shown here is derived from an EMBL/GenBank/DDBJ whole genome shotgun (WGS) entry which is preliminary data.</text>
</comment>
<name>A0AAN4W334_9BACT</name>
<keyword evidence="2" id="KW-1185">Reference proteome</keyword>
<sequence>MNAKIERVAASLRLRPTSYIGENTISEYTKAKKIAKALKQYSKIIGQMVQKKKRRQLSVKEVLTQFEAILMGMSPGKLEPYWNMHQSDQILAMVKLFTARNINKL</sequence>
<organism evidence="1 2">
    <name type="scientific">Persicobacter diffluens</name>
    <dbReference type="NCBI Taxonomy" id="981"/>
    <lineage>
        <taxon>Bacteria</taxon>
        <taxon>Pseudomonadati</taxon>
        <taxon>Bacteroidota</taxon>
        <taxon>Cytophagia</taxon>
        <taxon>Cytophagales</taxon>
        <taxon>Persicobacteraceae</taxon>
        <taxon>Persicobacter</taxon>
    </lineage>
</organism>
<evidence type="ECO:0000313" key="1">
    <source>
        <dbReference type="EMBL" id="GJM64829.1"/>
    </source>
</evidence>
<dbReference type="AlphaFoldDB" id="A0AAN4W334"/>
<dbReference type="Proteomes" id="UP001310022">
    <property type="component" value="Unassembled WGS sequence"/>
</dbReference>
<gene>
    <name evidence="1" type="ORF">PEDI_53810</name>
</gene>
<accession>A0AAN4W334</accession>
<dbReference type="RefSeq" id="WP_338239877.1">
    <property type="nucleotide sequence ID" value="NZ_BQKE01000007.1"/>
</dbReference>